<reference evidence="1 2" key="1">
    <citation type="submission" date="2023-01" db="EMBL/GenBank/DDBJ databases">
        <title>Analysis of 21 Apiospora genomes using comparative genomics revels a genus with tremendous synthesis potential of carbohydrate active enzymes and secondary metabolites.</title>
        <authorList>
            <person name="Sorensen T."/>
        </authorList>
    </citation>
    <scope>NUCLEOTIDE SEQUENCE [LARGE SCALE GENOMIC DNA]</scope>
    <source>
        <strain evidence="1 2">CBS 83171</strain>
    </source>
</reference>
<proteinExistence type="predicted"/>
<organism evidence="1 2">
    <name type="scientific">Apiospora saccharicola</name>
    <dbReference type="NCBI Taxonomy" id="335842"/>
    <lineage>
        <taxon>Eukaryota</taxon>
        <taxon>Fungi</taxon>
        <taxon>Dikarya</taxon>
        <taxon>Ascomycota</taxon>
        <taxon>Pezizomycotina</taxon>
        <taxon>Sordariomycetes</taxon>
        <taxon>Xylariomycetidae</taxon>
        <taxon>Amphisphaeriales</taxon>
        <taxon>Apiosporaceae</taxon>
        <taxon>Apiospora</taxon>
    </lineage>
</organism>
<protein>
    <submittedName>
        <fullName evidence="1">Uncharacterized protein</fullName>
    </submittedName>
</protein>
<gene>
    <name evidence="1" type="ORF">PG996_005748</name>
</gene>
<evidence type="ECO:0000313" key="2">
    <source>
        <dbReference type="Proteomes" id="UP001446871"/>
    </source>
</evidence>
<name>A0ABR1VMC0_9PEZI</name>
<keyword evidence="2" id="KW-1185">Reference proteome</keyword>
<dbReference type="EMBL" id="JAQQWM010000003">
    <property type="protein sequence ID" value="KAK8072400.1"/>
    <property type="molecule type" value="Genomic_DNA"/>
</dbReference>
<evidence type="ECO:0000313" key="1">
    <source>
        <dbReference type="EMBL" id="KAK8072400.1"/>
    </source>
</evidence>
<comment type="caution">
    <text evidence="1">The sequence shown here is derived from an EMBL/GenBank/DDBJ whole genome shotgun (WGS) entry which is preliminary data.</text>
</comment>
<sequence>MALSKPCILPYIKYVARNTPVGRAGSDFGRSGWCWQDREFRSERTKPSSCRMNGKRFAQTGKIDATNSTMPKLLEAALIIVTVASTAFGYPANEVKPKDIWFGATNNGEYQSIGSLRPVPIGE</sequence>
<accession>A0ABR1VMC0</accession>
<dbReference type="Proteomes" id="UP001446871">
    <property type="component" value="Unassembled WGS sequence"/>
</dbReference>